<dbReference type="Proteomes" id="UP000005025">
    <property type="component" value="Unassembled WGS sequence"/>
</dbReference>
<dbReference type="EMBL" id="AGRJ01000028">
    <property type="protein sequence ID" value="EHO54076.1"/>
    <property type="molecule type" value="Genomic_DNA"/>
</dbReference>
<gene>
    <name evidence="1" type="ORF">HMPREF9104_00244</name>
</gene>
<dbReference type="STRING" id="797516.HMPREF9104_00244"/>
<dbReference type="AlphaFoldDB" id="H1LCD1"/>
<comment type="caution">
    <text evidence="1">The sequence shown here is derived from an EMBL/GenBank/DDBJ whole genome shotgun (WGS) entry which is preliminary data.</text>
</comment>
<dbReference type="HOGENOM" id="CLU_2991020_0_0_9"/>
<organism evidence="1 2">
    <name type="scientific">Lentilactobacillus kisonensis F0435</name>
    <dbReference type="NCBI Taxonomy" id="797516"/>
    <lineage>
        <taxon>Bacteria</taxon>
        <taxon>Bacillati</taxon>
        <taxon>Bacillota</taxon>
        <taxon>Bacilli</taxon>
        <taxon>Lactobacillales</taxon>
        <taxon>Lactobacillaceae</taxon>
        <taxon>Lentilactobacillus</taxon>
    </lineage>
</organism>
<evidence type="ECO:0000313" key="1">
    <source>
        <dbReference type="EMBL" id="EHO54076.1"/>
    </source>
</evidence>
<evidence type="ECO:0000313" key="2">
    <source>
        <dbReference type="Proteomes" id="UP000005025"/>
    </source>
</evidence>
<name>H1LCD1_9LACO</name>
<accession>H1LCD1</accession>
<protein>
    <submittedName>
        <fullName evidence="1">Uncharacterized protein</fullName>
    </submittedName>
</protein>
<sequence length="57" mass="6451">MREGAKIVSPLAYLKYIRGFKHHQFEKLGGQEMFDSGYNDVEILKCTELGEGQVVCS</sequence>
<reference evidence="1 2" key="1">
    <citation type="submission" date="2011-09" db="EMBL/GenBank/DDBJ databases">
        <authorList>
            <person name="Weinstock G."/>
            <person name="Sodergren E."/>
            <person name="Clifton S."/>
            <person name="Fulton L."/>
            <person name="Fulton B."/>
            <person name="Courtney L."/>
            <person name="Fronick C."/>
            <person name="Harrison M."/>
            <person name="Strong C."/>
            <person name="Farmer C."/>
            <person name="Delahaunty K."/>
            <person name="Markovic C."/>
            <person name="Hall O."/>
            <person name="Minx P."/>
            <person name="Tomlinson C."/>
            <person name="Mitreva M."/>
            <person name="Hou S."/>
            <person name="Chen J."/>
            <person name="Wollam A."/>
            <person name="Pepin K.H."/>
            <person name="Johnson M."/>
            <person name="Bhonagiri V."/>
            <person name="Zhang X."/>
            <person name="Suruliraj S."/>
            <person name="Warren W."/>
            <person name="Chinwalla A."/>
            <person name="Mardis E.R."/>
            <person name="Wilson R.K."/>
        </authorList>
    </citation>
    <scope>NUCLEOTIDE SEQUENCE [LARGE SCALE GENOMIC DNA]</scope>
    <source>
        <strain evidence="1 2">F0435</strain>
    </source>
</reference>
<proteinExistence type="predicted"/>